<gene>
    <name evidence="2" type="ORF">SVIO_099570</name>
</gene>
<evidence type="ECO:0000313" key="2">
    <source>
        <dbReference type="EMBL" id="GDY59334.1"/>
    </source>
</evidence>
<keyword evidence="1" id="KW-0812">Transmembrane</keyword>
<evidence type="ECO:0000313" key="3">
    <source>
        <dbReference type="Proteomes" id="UP000301309"/>
    </source>
</evidence>
<sequence length="59" mass="6214">MGVLSLLGLDESGHGAFGVVPAGLAAMVGLVQGWATPVWWHRCGVVRGVRCRWGVPTGW</sequence>
<proteinExistence type="predicted"/>
<dbReference type="Proteomes" id="UP000301309">
    <property type="component" value="Unassembled WGS sequence"/>
</dbReference>
<dbReference type="EMBL" id="BJHW01000002">
    <property type="protein sequence ID" value="GDY59334.1"/>
    <property type="molecule type" value="Genomic_DNA"/>
</dbReference>
<keyword evidence="1" id="KW-0472">Membrane</keyword>
<comment type="caution">
    <text evidence="2">The sequence shown here is derived from an EMBL/GenBank/DDBJ whole genome shotgun (WGS) entry which is preliminary data.</text>
</comment>
<keyword evidence="1" id="KW-1133">Transmembrane helix</keyword>
<feature type="transmembrane region" description="Helical" evidence="1">
    <location>
        <begin position="20"/>
        <end position="40"/>
    </location>
</feature>
<dbReference type="AlphaFoldDB" id="A0A4D4LG26"/>
<reference evidence="2 3" key="1">
    <citation type="journal article" date="2020" name="Int. J. Syst. Evol. Microbiol.">
        <title>Reclassification of Streptomyces castelarensis and Streptomyces sporoclivatus as later heterotypic synonyms of Streptomyces antimycoticus.</title>
        <authorList>
            <person name="Komaki H."/>
            <person name="Tamura T."/>
        </authorList>
    </citation>
    <scope>NUCLEOTIDE SEQUENCE [LARGE SCALE GENOMIC DNA]</scope>
    <source>
        <strain evidence="2 3">NBRC 13459</strain>
    </source>
</reference>
<evidence type="ECO:0000256" key="1">
    <source>
        <dbReference type="SAM" id="Phobius"/>
    </source>
</evidence>
<name>A0A4D4LG26_STRVO</name>
<protein>
    <submittedName>
        <fullName evidence="2">Uncharacterized protein</fullName>
    </submittedName>
</protein>
<accession>A0A4D4LG26</accession>
<keyword evidence="3" id="KW-1185">Reference proteome</keyword>
<organism evidence="2 3">
    <name type="scientific">Streptomyces violaceusniger</name>
    <dbReference type="NCBI Taxonomy" id="68280"/>
    <lineage>
        <taxon>Bacteria</taxon>
        <taxon>Bacillati</taxon>
        <taxon>Actinomycetota</taxon>
        <taxon>Actinomycetes</taxon>
        <taxon>Kitasatosporales</taxon>
        <taxon>Streptomycetaceae</taxon>
        <taxon>Streptomyces</taxon>
        <taxon>Streptomyces violaceusniger group</taxon>
    </lineage>
</organism>